<comment type="subcellular location">
    <subcellularLocation>
        <location evidence="5">Cytoplasm</location>
    </subcellularLocation>
</comment>
<dbReference type="CDD" id="cd03786">
    <property type="entry name" value="GTB_UDP-GlcNAc_2-Epimerase"/>
    <property type="match status" value="1"/>
</dbReference>
<evidence type="ECO:0000313" key="9">
    <source>
        <dbReference type="Proteomes" id="UP001598201"/>
    </source>
</evidence>
<dbReference type="RefSeq" id="WP_037035449.1">
    <property type="nucleotide sequence ID" value="NZ_JAADJV010000007.1"/>
</dbReference>
<evidence type="ECO:0000256" key="1">
    <source>
        <dbReference type="ARBA" id="ARBA00022490"/>
    </source>
</evidence>
<evidence type="ECO:0000313" key="8">
    <source>
        <dbReference type="EMBL" id="MFD3225830.1"/>
    </source>
</evidence>
<dbReference type="SUPFAM" id="SSF53756">
    <property type="entry name" value="UDP-Glycosyltransferase/glycogen phosphorylase"/>
    <property type="match status" value="1"/>
</dbReference>
<feature type="domain" description="UDP-N-acetylglucosamine 2-epimerase" evidence="7">
    <location>
        <begin position="22"/>
        <end position="370"/>
    </location>
</feature>
<evidence type="ECO:0000256" key="3">
    <source>
        <dbReference type="ARBA" id="ARBA00036080"/>
    </source>
</evidence>
<dbReference type="EC" id="5.1.3.14" evidence="5"/>
<dbReference type="Proteomes" id="UP001598201">
    <property type="component" value="Unassembled WGS sequence"/>
</dbReference>
<dbReference type="InterPro" id="IPR032892">
    <property type="entry name" value="WecB"/>
</dbReference>
<dbReference type="HAMAP" id="MF_02028">
    <property type="entry name" value="WecB_RffE"/>
    <property type="match status" value="1"/>
</dbReference>
<feature type="binding site" evidence="5">
    <location>
        <position position="213"/>
    </location>
    <ligand>
        <name>substrate</name>
    </ligand>
</feature>
<dbReference type="PANTHER" id="PTHR43174">
    <property type="entry name" value="UDP-N-ACETYLGLUCOSAMINE 2-EPIMERASE"/>
    <property type="match status" value="1"/>
</dbReference>
<dbReference type="InterPro" id="IPR029767">
    <property type="entry name" value="WecB-like"/>
</dbReference>
<dbReference type="NCBIfam" id="TIGR00236">
    <property type="entry name" value="wecB"/>
    <property type="match status" value="1"/>
</dbReference>
<evidence type="ECO:0000256" key="6">
    <source>
        <dbReference type="RuleBase" id="RU003513"/>
    </source>
</evidence>
<feature type="binding site" evidence="5">
    <location>
        <position position="296"/>
    </location>
    <ligand>
        <name>substrate</name>
    </ligand>
</feature>
<reference evidence="8 9" key="1">
    <citation type="submission" date="2024-09" db="EMBL/GenBank/DDBJ databases">
        <title>Genomes of Rahnella.</title>
        <authorList>
            <person name="Mnguni F.C."/>
            <person name="Shin G.Y."/>
            <person name="Coutinho T."/>
        </authorList>
    </citation>
    <scope>NUCLEOTIDE SEQUENCE [LARGE SCALE GENOMIC DNA]</scope>
    <source>
        <strain evidence="8 9">20WA0057</strain>
    </source>
</reference>
<evidence type="ECO:0000259" key="7">
    <source>
        <dbReference type="Pfam" id="PF02350"/>
    </source>
</evidence>
<proteinExistence type="inferred from homology"/>
<feature type="binding site" evidence="5">
    <location>
        <position position="313"/>
    </location>
    <ligand>
        <name>substrate</name>
    </ligand>
</feature>
<organism evidence="8 9">
    <name type="scientific">Rahnella sp. (strain Y9602)</name>
    <dbReference type="NCBI Taxonomy" id="2703885"/>
    <lineage>
        <taxon>Bacteria</taxon>
        <taxon>Pseudomonadati</taxon>
        <taxon>Pseudomonadota</taxon>
        <taxon>Gammaproteobacteria</taxon>
        <taxon>Enterobacterales</taxon>
        <taxon>Yersiniaceae</taxon>
        <taxon>Rahnella</taxon>
    </lineage>
</organism>
<comment type="similarity">
    <text evidence="4 5 6">Belongs to the UDP-N-acetylglucosamine 2-epimerase family.</text>
</comment>
<comment type="pathway">
    <text evidence="5">Bacterial outer membrane biogenesis; enterobacterial common antigen biosynthesis.</text>
</comment>
<dbReference type="GO" id="GO:0008761">
    <property type="term" value="F:UDP-N-acetylglucosamine 2-epimerase activity"/>
    <property type="evidence" value="ECO:0007669"/>
    <property type="project" value="UniProtKB-EC"/>
</dbReference>
<gene>
    <name evidence="5 8" type="primary">wecB</name>
    <name evidence="8" type="ORF">ACFPK4_19980</name>
</gene>
<comment type="catalytic activity">
    <reaction evidence="3 5">
        <text>UDP-N-acetyl-alpha-D-glucosamine = UDP-N-acetyl-alpha-D-mannosamine</text>
        <dbReference type="Rhea" id="RHEA:17213"/>
        <dbReference type="ChEBI" id="CHEBI:57705"/>
        <dbReference type="ChEBI" id="CHEBI:68623"/>
        <dbReference type="EC" id="5.1.3.14"/>
    </reaction>
</comment>
<dbReference type="PANTHER" id="PTHR43174:SF2">
    <property type="entry name" value="UDP-N-ACETYLGLUCOSAMINE 2-EPIMERASE"/>
    <property type="match status" value="1"/>
</dbReference>
<keyword evidence="9" id="KW-1185">Reference proteome</keyword>
<comment type="caution">
    <text evidence="8">The sequence shown here is derived from an EMBL/GenBank/DDBJ whole genome shotgun (WGS) entry which is preliminary data.</text>
</comment>
<dbReference type="Pfam" id="PF02350">
    <property type="entry name" value="Epimerase_2"/>
    <property type="match status" value="1"/>
</dbReference>
<dbReference type="Gene3D" id="3.40.50.2000">
    <property type="entry name" value="Glycogen Phosphorylase B"/>
    <property type="match status" value="2"/>
</dbReference>
<feature type="binding site" evidence="5">
    <location>
        <begin position="290"/>
        <end position="292"/>
    </location>
    <ligand>
        <name>substrate</name>
    </ligand>
</feature>
<accession>A0ABW6CCI0</accession>
<keyword evidence="2 5" id="KW-0413">Isomerase</keyword>
<dbReference type="EMBL" id="JBHUCJ010000062">
    <property type="protein sequence ID" value="MFD3225830.1"/>
    <property type="molecule type" value="Genomic_DNA"/>
</dbReference>
<comment type="function">
    <text evidence="5">Catalyzes the reversible epimerization at C-2 of UDP-N-acetylglucosamine (UDP-GlcNAc) and thereby provides bacteria with UDP-N-acetylmannosamine (UDP-ManNAc), the activated donor of ManNAc residues.</text>
</comment>
<feature type="binding site" evidence="5">
    <location>
        <position position="276"/>
    </location>
    <ligand>
        <name>substrate</name>
    </ligand>
</feature>
<comment type="subunit">
    <text evidence="5">Homodimer.</text>
</comment>
<name>A0ABW6CCI0_RAHSY</name>
<dbReference type="InterPro" id="IPR003331">
    <property type="entry name" value="UDP_GlcNAc_Epimerase_2_dom"/>
</dbReference>
<evidence type="ECO:0000256" key="5">
    <source>
        <dbReference type="HAMAP-Rule" id="MF_02028"/>
    </source>
</evidence>
<feature type="binding site" evidence="5">
    <location>
        <position position="117"/>
    </location>
    <ligand>
        <name>substrate</name>
    </ligand>
</feature>
<evidence type="ECO:0000256" key="2">
    <source>
        <dbReference type="ARBA" id="ARBA00023235"/>
    </source>
</evidence>
<protein>
    <recommendedName>
        <fullName evidence="5">UDP-N-acetylglucosamine 2-epimerase</fullName>
        <ecNumber evidence="5">5.1.3.14</ecNumber>
    </recommendedName>
    <alternativeName>
        <fullName evidence="5">UDP-GlcNAc-2-epimerase</fullName>
    </alternativeName>
</protein>
<feature type="binding site" evidence="5">
    <location>
        <position position="271"/>
    </location>
    <ligand>
        <name>substrate</name>
    </ligand>
</feature>
<keyword evidence="1 5" id="KW-0963">Cytoplasm</keyword>
<evidence type="ECO:0000256" key="4">
    <source>
        <dbReference type="ARBA" id="ARBA00038209"/>
    </source>
</evidence>
<sequence>MKVLTIFGTRPEAIKMAPLVLALSQDAAFESKVCVTAQHREMLDQVLRLFEITPDYDLNIMKPGQGLTEITSRILTGLKPVLDEFRPDIVLVHGDTTTTLSASLAAFYHQIPVGHVEAGLRTGDLSSPWPEEGNRLLTGHLAKWHFAPTENASANLQRENIAGENIFVTGNTVIDALLWVRDRFNSDASLAQQLADNYPFLDVNKKLILVTGHRRESFGEGFERICSALAEIACKHPDVQIVYPVHLNPNVSEPVNRILQSIDNIVLIDPQDYLPFVYLMDKAYLILTDSGGVQEEAPSLGKPVLVMRETTERPEAVDAGTVRLVGTNPAKIVEEVNRLLNDENEYNSMSRAHNPYGDGHACRHILDALKNHWVSQ</sequence>
<feature type="binding site" evidence="5">
    <location>
        <position position="95"/>
    </location>
    <ligand>
        <name>substrate</name>
    </ligand>
</feature>